<reference evidence="2" key="1">
    <citation type="journal article" date="2020" name="Stud. Mycol.">
        <title>101 Dothideomycetes genomes: a test case for predicting lifestyles and emergence of pathogens.</title>
        <authorList>
            <person name="Haridas S."/>
            <person name="Albert R."/>
            <person name="Binder M."/>
            <person name="Bloem J."/>
            <person name="Labutti K."/>
            <person name="Salamov A."/>
            <person name="Andreopoulos B."/>
            <person name="Baker S."/>
            <person name="Barry K."/>
            <person name="Bills G."/>
            <person name="Bluhm B."/>
            <person name="Cannon C."/>
            <person name="Castanera R."/>
            <person name="Culley D."/>
            <person name="Daum C."/>
            <person name="Ezra D."/>
            <person name="Gonzalez J."/>
            <person name="Henrissat B."/>
            <person name="Kuo A."/>
            <person name="Liang C."/>
            <person name="Lipzen A."/>
            <person name="Lutzoni F."/>
            <person name="Magnuson J."/>
            <person name="Mondo S."/>
            <person name="Nolan M."/>
            <person name="Ohm R."/>
            <person name="Pangilinan J."/>
            <person name="Park H.-J."/>
            <person name="Ramirez L."/>
            <person name="Alfaro M."/>
            <person name="Sun H."/>
            <person name="Tritt A."/>
            <person name="Yoshinaga Y."/>
            <person name="Zwiers L.-H."/>
            <person name="Turgeon B."/>
            <person name="Goodwin S."/>
            <person name="Spatafora J."/>
            <person name="Crous P."/>
            <person name="Grigoriev I."/>
        </authorList>
    </citation>
    <scope>NUCLEOTIDE SEQUENCE</scope>
    <source>
        <strain evidence="2">CBS 207.26</strain>
    </source>
</reference>
<dbReference type="Pfam" id="PF06985">
    <property type="entry name" value="HET"/>
    <property type="match status" value="1"/>
</dbReference>
<sequence length="471" mass="53988">MIEDSTNSHSSWALVDRWMTRCKKSHKLCNTSPDNTHPLPSRIIDVGLDENTRPRLLVSDGTASARYATMSHCWGSHMPFRLISNNISKLQEEIPIPELSKSFQDAFTITRRLGLRYLWVDSLCIIQDSETDWREQSARMSQIYSNSYCNIAAAHAADGTHGCFIARSPDLIKPFQIDLNWGPLPGPYYAIKWLYWREKVLEPPLNKRAWVCQERFLSPRNLYFGETELYWECCEVAASEHFPSGLPPSLVTSSPKGIIPHIDGARIRKGKRMMENSMLDAFTVWNRIVDEYTRGQLTYPTDKLVALSGMAKEMCKHTQSEYVAGMWRKHLAYQLLWEVTGIQWVIRRSRPVAYIAPSWSWASMNGHIEGACSVWFPDNREILIEISDARVELVSKENPFGQVKSGFLRIQGSLAQDGEKDSGKEQTFVRVGKFDLFFYSGEFKSACCKFSRKDEEPQSDKWGGKMEIIIL</sequence>
<dbReference type="OrthoDB" id="5362512at2759"/>
<proteinExistence type="predicted"/>
<dbReference type="Proteomes" id="UP000800200">
    <property type="component" value="Unassembled WGS sequence"/>
</dbReference>
<name>A0A6A6EAH5_9PEZI</name>
<dbReference type="PANTHER" id="PTHR33112:SF10">
    <property type="entry name" value="TOL"/>
    <property type="match status" value="1"/>
</dbReference>
<organism evidence="2 3">
    <name type="scientific">Zopfia rhizophila CBS 207.26</name>
    <dbReference type="NCBI Taxonomy" id="1314779"/>
    <lineage>
        <taxon>Eukaryota</taxon>
        <taxon>Fungi</taxon>
        <taxon>Dikarya</taxon>
        <taxon>Ascomycota</taxon>
        <taxon>Pezizomycotina</taxon>
        <taxon>Dothideomycetes</taxon>
        <taxon>Dothideomycetes incertae sedis</taxon>
        <taxon>Zopfiaceae</taxon>
        <taxon>Zopfia</taxon>
    </lineage>
</organism>
<dbReference type="EMBL" id="ML994625">
    <property type="protein sequence ID" value="KAF2188055.1"/>
    <property type="molecule type" value="Genomic_DNA"/>
</dbReference>
<evidence type="ECO:0000313" key="2">
    <source>
        <dbReference type="EMBL" id="KAF2188055.1"/>
    </source>
</evidence>
<gene>
    <name evidence="2" type="ORF">K469DRAFT_737771</name>
</gene>
<dbReference type="PANTHER" id="PTHR33112">
    <property type="entry name" value="DOMAIN PROTEIN, PUTATIVE-RELATED"/>
    <property type="match status" value="1"/>
</dbReference>
<accession>A0A6A6EAH5</accession>
<feature type="domain" description="Heterokaryon incompatibility" evidence="1">
    <location>
        <begin position="67"/>
        <end position="214"/>
    </location>
</feature>
<evidence type="ECO:0000313" key="3">
    <source>
        <dbReference type="Proteomes" id="UP000800200"/>
    </source>
</evidence>
<protein>
    <submittedName>
        <fullName evidence="2">HET-domain-containing protein</fullName>
    </submittedName>
</protein>
<evidence type="ECO:0000259" key="1">
    <source>
        <dbReference type="Pfam" id="PF06985"/>
    </source>
</evidence>
<keyword evidence="3" id="KW-1185">Reference proteome</keyword>
<dbReference type="AlphaFoldDB" id="A0A6A6EAH5"/>
<dbReference type="InterPro" id="IPR010730">
    <property type="entry name" value="HET"/>
</dbReference>